<dbReference type="PRINTS" id="PR01543">
    <property type="entry name" value="ANATRNSFRASE"/>
</dbReference>
<keyword evidence="4" id="KW-1185">Reference proteome</keyword>
<proteinExistence type="inferred from homology"/>
<dbReference type="GO" id="GO:0016407">
    <property type="term" value="F:acetyltransferase activity"/>
    <property type="evidence" value="ECO:0007669"/>
    <property type="project" value="InterPro"/>
</dbReference>
<dbReference type="PANTHER" id="PTHR11786:SF0">
    <property type="entry name" value="ARYLAMINE N-ACETYLTRANSFERASE 4-RELATED"/>
    <property type="match status" value="1"/>
</dbReference>
<reference evidence="3 4" key="1">
    <citation type="submission" date="2016-10" db="EMBL/GenBank/DDBJ databases">
        <authorList>
            <person name="de Groot N.N."/>
        </authorList>
    </citation>
    <scope>NUCLEOTIDE SEQUENCE [LARGE SCALE GENOMIC DNA]</scope>
    <source>
        <strain evidence="3 4">DSM 12130</strain>
    </source>
</reference>
<accession>A0A1H0TII8</accession>
<dbReference type="Pfam" id="PF00797">
    <property type="entry name" value="Acetyltransf_2"/>
    <property type="match status" value="1"/>
</dbReference>
<dbReference type="STRING" id="91360.SAMN05660330_03123"/>
<gene>
    <name evidence="3" type="ORF">SAMN05660330_03123</name>
</gene>
<dbReference type="PANTHER" id="PTHR11786">
    <property type="entry name" value="N-HYDROXYARYLAMINE O-ACETYLTRANSFERASE"/>
    <property type="match status" value="1"/>
</dbReference>
<sequence length="276" mass="30678">MDRNMFDPGRYLHRVKYSGSVKSNYDGLELLHRAQVGTIPFENFDIILGRGISLEPGALFDKLVRRPRGGYCFELNGLFLMALGYFGFDARPLLARVHQNGIPMGRGHQVSLVTIGKKSWLVDVGFGAPHLPAPVPLATGCSVTLDGQMFRLIDAEPFGIMLQTKKNDLWQDLYSLDLELVWPKDIAYGNHYTSTHPDSFFTFTCVAALPSSDGRVSLCNRSLKIISGRKQQVCELGPGQAYLDALKTYFGIDLDVSHDVLSGRCMQGQLEEDIAF</sequence>
<dbReference type="Gene3D" id="3.30.2140.10">
    <property type="entry name" value="Arylamine N-acetyltransferase"/>
    <property type="match status" value="1"/>
</dbReference>
<dbReference type="Proteomes" id="UP000199073">
    <property type="component" value="Unassembled WGS sequence"/>
</dbReference>
<dbReference type="InterPro" id="IPR001447">
    <property type="entry name" value="Arylamine_N-AcTrfase"/>
</dbReference>
<evidence type="ECO:0000256" key="2">
    <source>
        <dbReference type="RuleBase" id="RU003452"/>
    </source>
</evidence>
<organism evidence="3 4">
    <name type="scientific">Desulforhopalus singaporensis</name>
    <dbReference type="NCBI Taxonomy" id="91360"/>
    <lineage>
        <taxon>Bacteria</taxon>
        <taxon>Pseudomonadati</taxon>
        <taxon>Thermodesulfobacteriota</taxon>
        <taxon>Desulfobulbia</taxon>
        <taxon>Desulfobulbales</taxon>
        <taxon>Desulfocapsaceae</taxon>
        <taxon>Desulforhopalus</taxon>
    </lineage>
</organism>
<dbReference type="InterPro" id="IPR038765">
    <property type="entry name" value="Papain-like_cys_pep_sf"/>
</dbReference>
<evidence type="ECO:0000313" key="4">
    <source>
        <dbReference type="Proteomes" id="UP000199073"/>
    </source>
</evidence>
<protein>
    <submittedName>
        <fullName evidence="3">N-hydroxyarylamine O-acetyltransferase</fullName>
    </submittedName>
</protein>
<dbReference type="SUPFAM" id="SSF54001">
    <property type="entry name" value="Cysteine proteinases"/>
    <property type="match status" value="1"/>
</dbReference>
<evidence type="ECO:0000313" key="3">
    <source>
        <dbReference type="EMBL" id="SDP53853.1"/>
    </source>
</evidence>
<keyword evidence="3" id="KW-0808">Transferase</keyword>
<name>A0A1H0TII8_9BACT</name>
<dbReference type="AlphaFoldDB" id="A0A1H0TII8"/>
<evidence type="ECO:0000256" key="1">
    <source>
        <dbReference type="ARBA" id="ARBA00006547"/>
    </source>
</evidence>
<comment type="similarity">
    <text evidence="1 2">Belongs to the arylamine N-acetyltransferase family.</text>
</comment>
<dbReference type="EMBL" id="FNJI01000024">
    <property type="protein sequence ID" value="SDP53853.1"/>
    <property type="molecule type" value="Genomic_DNA"/>
</dbReference>
<dbReference type="Gene3D" id="2.40.128.150">
    <property type="entry name" value="Cysteine proteinases"/>
    <property type="match status" value="1"/>
</dbReference>